<dbReference type="Gene3D" id="1.10.8.60">
    <property type="match status" value="1"/>
</dbReference>
<dbReference type="InterPro" id="IPR003593">
    <property type="entry name" value="AAA+_ATPase"/>
</dbReference>
<organism evidence="6 7">
    <name type="scientific">Lignipirellula cremea</name>
    <dbReference type="NCBI Taxonomy" id="2528010"/>
    <lineage>
        <taxon>Bacteria</taxon>
        <taxon>Pseudomonadati</taxon>
        <taxon>Planctomycetota</taxon>
        <taxon>Planctomycetia</taxon>
        <taxon>Pirellulales</taxon>
        <taxon>Pirellulaceae</taxon>
        <taxon>Lignipirellula</taxon>
    </lineage>
</organism>
<reference evidence="6 7" key="1">
    <citation type="submission" date="2019-02" db="EMBL/GenBank/DDBJ databases">
        <title>Deep-cultivation of Planctomycetes and their phenomic and genomic characterization uncovers novel biology.</title>
        <authorList>
            <person name="Wiegand S."/>
            <person name="Jogler M."/>
            <person name="Boedeker C."/>
            <person name="Pinto D."/>
            <person name="Vollmers J."/>
            <person name="Rivas-Marin E."/>
            <person name="Kohn T."/>
            <person name="Peeters S.H."/>
            <person name="Heuer A."/>
            <person name="Rast P."/>
            <person name="Oberbeckmann S."/>
            <person name="Bunk B."/>
            <person name="Jeske O."/>
            <person name="Meyerdierks A."/>
            <person name="Storesund J.E."/>
            <person name="Kallscheuer N."/>
            <person name="Luecker S."/>
            <person name="Lage O.M."/>
            <person name="Pohl T."/>
            <person name="Merkel B.J."/>
            <person name="Hornburger P."/>
            <person name="Mueller R.-W."/>
            <person name="Bruemmer F."/>
            <person name="Labrenz M."/>
            <person name="Spormann A.M."/>
            <person name="Op den Camp H."/>
            <person name="Overmann J."/>
            <person name="Amann R."/>
            <person name="Jetten M.S.M."/>
            <person name="Mascher T."/>
            <person name="Medema M.H."/>
            <person name="Devos D.P."/>
            <person name="Kaster A.-K."/>
            <person name="Ovreas L."/>
            <person name="Rohde M."/>
            <person name="Galperin M.Y."/>
            <person name="Jogler C."/>
        </authorList>
    </citation>
    <scope>NUCLEOTIDE SEQUENCE [LARGE SCALE GENOMIC DNA]</scope>
    <source>
        <strain evidence="6 7">Pla85_3_4</strain>
    </source>
</reference>
<name>A0A518DRZ0_9BACT</name>
<dbReference type="InterPro" id="IPR000641">
    <property type="entry name" value="CbxX/CfxQ"/>
</dbReference>
<gene>
    <name evidence="6" type="primary">spoVK</name>
    <name evidence="6" type="ORF">Pla8534_23920</name>
</gene>
<evidence type="ECO:0000259" key="5">
    <source>
        <dbReference type="SMART" id="SM00382"/>
    </source>
</evidence>
<keyword evidence="7" id="KW-1185">Reference proteome</keyword>
<dbReference type="PANTHER" id="PTHR43392">
    <property type="entry name" value="AAA-TYPE ATPASE FAMILY PROTEIN / ANKYRIN REPEAT FAMILY PROTEIN"/>
    <property type="match status" value="1"/>
</dbReference>
<feature type="region of interest" description="Disordered" evidence="4">
    <location>
        <begin position="218"/>
        <end position="281"/>
    </location>
</feature>
<dbReference type="KEGG" id="lcre:Pla8534_23920"/>
<keyword evidence="2" id="KW-0547">Nucleotide-binding</keyword>
<dbReference type="SMART" id="SM00382">
    <property type="entry name" value="AAA"/>
    <property type="match status" value="1"/>
</dbReference>
<evidence type="ECO:0000256" key="2">
    <source>
        <dbReference type="ARBA" id="ARBA00022741"/>
    </source>
</evidence>
<evidence type="ECO:0000256" key="4">
    <source>
        <dbReference type="SAM" id="MobiDB-lite"/>
    </source>
</evidence>
<comment type="similarity">
    <text evidence="1">Belongs to the CbxX/CfxQ family.</text>
</comment>
<feature type="domain" description="AAA+ ATPase" evidence="5">
    <location>
        <begin position="327"/>
        <end position="461"/>
    </location>
</feature>
<keyword evidence="3" id="KW-0067">ATP-binding</keyword>
<dbReference type="RefSeq" id="WP_197443205.1">
    <property type="nucleotide sequence ID" value="NZ_CP036433.1"/>
</dbReference>
<dbReference type="GO" id="GO:0005524">
    <property type="term" value="F:ATP binding"/>
    <property type="evidence" value="ECO:0007669"/>
    <property type="project" value="UniProtKB-KW"/>
</dbReference>
<evidence type="ECO:0000256" key="1">
    <source>
        <dbReference type="ARBA" id="ARBA00010378"/>
    </source>
</evidence>
<dbReference type="SUPFAM" id="SSF52540">
    <property type="entry name" value="P-loop containing nucleoside triphosphate hydrolases"/>
    <property type="match status" value="1"/>
</dbReference>
<dbReference type="GO" id="GO:0016887">
    <property type="term" value="F:ATP hydrolysis activity"/>
    <property type="evidence" value="ECO:0007669"/>
    <property type="project" value="InterPro"/>
</dbReference>
<dbReference type="FunFam" id="3.40.50.300:FF:000216">
    <property type="entry name" value="Type VII secretion ATPase EccA"/>
    <property type="match status" value="1"/>
</dbReference>
<dbReference type="InterPro" id="IPR041627">
    <property type="entry name" value="AAA_lid_6"/>
</dbReference>
<dbReference type="Pfam" id="PF00004">
    <property type="entry name" value="AAA"/>
    <property type="match status" value="1"/>
</dbReference>
<evidence type="ECO:0000313" key="7">
    <source>
        <dbReference type="Proteomes" id="UP000317648"/>
    </source>
</evidence>
<dbReference type="Gene3D" id="3.40.50.300">
    <property type="entry name" value="P-loop containing nucleotide triphosphate hydrolases"/>
    <property type="match status" value="1"/>
</dbReference>
<protein>
    <submittedName>
        <fullName evidence="6">Stage V sporulation protein K</fullName>
    </submittedName>
</protein>
<dbReference type="PANTHER" id="PTHR43392:SF2">
    <property type="entry name" value="AAA-TYPE ATPASE FAMILY PROTEIN _ ANKYRIN REPEAT FAMILY PROTEIN"/>
    <property type="match status" value="1"/>
</dbReference>
<evidence type="ECO:0000313" key="6">
    <source>
        <dbReference type="EMBL" id="QDU94599.1"/>
    </source>
</evidence>
<dbReference type="InterPro" id="IPR050773">
    <property type="entry name" value="CbxX/CfxQ_RuBisCO_ESX"/>
</dbReference>
<sequence length="559" mass="61739">MSMREGAADAFHSVFNWLSDFVNFSDEPATVPHETLRIFRSQLRACDAAYQKAAEVCLQACPQQTGDPDRFRALMIDLHRGLLLKIFVEVSWCDRFWSLAEKELAVELFKHLWGARIQPDALIPTLQNVTAHAESLQWTQLVAPFRDYEPLRPQATEIRSVSSRFAHLIASADSDMRAVVAIQLRDVQQAIDAALGWNGSVAQPPIDDLFATSGQVSAMLEPEPPPRTGNRRTAPPAPARSQATARRGSSGKAPSATPKTASSKTGASKSASAANDTPSRKETLRQALADLNKLVGLQTIKQEIQELIRFLQVQQARRKQNLPTAEISLHCVFQGNPGAGKTTVARILGRIYYGMGLLKKGHTIETDRAGLVAEYAGQTGVKTGKKIDEALDGVLFIDEAYSLTAKGEDPYGAEAVQSLLKRMEDDRSRVVVVLAGYPEPMDRMLNSNPGLRSRFQHQLKFEDYGPQELLQIFDSMCKHHTYQLSPAARQTLKARLAQLHANRDEHFGNGRLARNLFEKAIRRLASRIINKAPLTRELLTTIEPTDIDGPAEVAGPESP</sequence>
<dbReference type="PRINTS" id="PR00819">
    <property type="entry name" value="CBXCFQXSUPER"/>
</dbReference>
<dbReference type="AlphaFoldDB" id="A0A518DRZ0"/>
<accession>A0A518DRZ0</accession>
<dbReference type="InterPro" id="IPR027417">
    <property type="entry name" value="P-loop_NTPase"/>
</dbReference>
<dbReference type="EMBL" id="CP036433">
    <property type="protein sequence ID" value="QDU94599.1"/>
    <property type="molecule type" value="Genomic_DNA"/>
</dbReference>
<dbReference type="Pfam" id="PF17866">
    <property type="entry name" value="AAA_lid_6"/>
    <property type="match status" value="1"/>
</dbReference>
<dbReference type="Proteomes" id="UP000317648">
    <property type="component" value="Chromosome"/>
</dbReference>
<evidence type="ECO:0000256" key="3">
    <source>
        <dbReference type="ARBA" id="ARBA00022840"/>
    </source>
</evidence>
<feature type="compositionally biased region" description="Low complexity" evidence="4">
    <location>
        <begin position="252"/>
        <end position="274"/>
    </location>
</feature>
<dbReference type="InterPro" id="IPR003959">
    <property type="entry name" value="ATPase_AAA_core"/>
</dbReference>
<proteinExistence type="inferred from homology"/>